<keyword evidence="10" id="KW-0456">Lyase</keyword>
<dbReference type="GO" id="GO:0005737">
    <property type="term" value="C:cytoplasm"/>
    <property type="evidence" value="ECO:0007669"/>
    <property type="project" value="TreeGrafter"/>
</dbReference>
<dbReference type="OrthoDB" id="9766131at2"/>
<evidence type="ECO:0000256" key="2">
    <source>
        <dbReference type="ARBA" id="ARBA00004733"/>
    </source>
</evidence>
<evidence type="ECO:0000256" key="11">
    <source>
        <dbReference type="ARBA" id="ARBA00049047"/>
    </source>
</evidence>
<comment type="similarity">
    <text evidence="3">Belongs to the TrpB family.</text>
</comment>
<keyword evidence="6" id="KW-0028">Amino-acid biosynthesis</keyword>
<reference evidence="13 14" key="1">
    <citation type="submission" date="2019-03" db="EMBL/GenBank/DDBJ databases">
        <title>Genomic Encyclopedia of Type Strains, Phase IV (KMG-IV): sequencing the most valuable type-strain genomes for metagenomic binning, comparative biology and taxonomic classification.</title>
        <authorList>
            <person name="Goeker M."/>
        </authorList>
    </citation>
    <scope>NUCLEOTIDE SEQUENCE [LARGE SCALE GENOMIC DNA]</scope>
    <source>
        <strain evidence="13 14">DSM 11170</strain>
    </source>
</reference>
<dbReference type="SUPFAM" id="SSF53686">
    <property type="entry name" value="Tryptophan synthase beta subunit-like PLP-dependent enzymes"/>
    <property type="match status" value="1"/>
</dbReference>
<protein>
    <recommendedName>
        <fullName evidence="5">tryptophan synthase</fullName>
        <ecNumber evidence="5">4.2.1.20</ecNumber>
    </recommendedName>
</protein>
<evidence type="ECO:0000259" key="12">
    <source>
        <dbReference type="Pfam" id="PF00291"/>
    </source>
</evidence>
<keyword evidence="14" id="KW-1185">Reference proteome</keyword>
<dbReference type="Gene3D" id="3.40.50.1100">
    <property type="match status" value="2"/>
</dbReference>
<dbReference type="PANTHER" id="PTHR48077">
    <property type="entry name" value="TRYPTOPHAN SYNTHASE-RELATED"/>
    <property type="match status" value="1"/>
</dbReference>
<evidence type="ECO:0000256" key="5">
    <source>
        <dbReference type="ARBA" id="ARBA00012043"/>
    </source>
</evidence>
<evidence type="ECO:0000256" key="10">
    <source>
        <dbReference type="ARBA" id="ARBA00023239"/>
    </source>
</evidence>
<evidence type="ECO:0000256" key="6">
    <source>
        <dbReference type="ARBA" id="ARBA00022605"/>
    </source>
</evidence>
<organism evidence="13 14">
    <name type="scientific">Heliophilum fasciatum</name>
    <dbReference type="NCBI Taxonomy" id="35700"/>
    <lineage>
        <taxon>Bacteria</taxon>
        <taxon>Bacillati</taxon>
        <taxon>Bacillota</taxon>
        <taxon>Clostridia</taxon>
        <taxon>Eubacteriales</taxon>
        <taxon>Heliobacteriaceae</taxon>
        <taxon>Heliophilum</taxon>
    </lineage>
</organism>
<evidence type="ECO:0000313" key="14">
    <source>
        <dbReference type="Proteomes" id="UP000294813"/>
    </source>
</evidence>
<keyword evidence="9" id="KW-0057">Aromatic amino acid biosynthesis</keyword>
<comment type="pathway">
    <text evidence="2">Amino-acid biosynthesis; L-tryptophan biosynthesis; L-tryptophan from chorismate: step 5/5.</text>
</comment>
<evidence type="ECO:0000256" key="1">
    <source>
        <dbReference type="ARBA" id="ARBA00001933"/>
    </source>
</evidence>
<dbReference type="EC" id="4.2.1.20" evidence="5"/>
<keyword evidence="7" id="KW-0822">Tryptophan biosynthesis</keyword>
<dbReference type="AlphaFoldDB" id="A0A4R2RZU6"/>
<evidence type="ECO:0000256" key="8">
    <source>
        <dbReference type="ARBA" id="ARBA00022898"/>
    </source>
</evidence>
<comment type="cofactor">
    <cofactor evidence="1">
        <name>pyridoxal 5'-phosphate</name>
        <dbReference type="ChEBI" id="CHEBI:597326"/>
    </cofactor>
</comment>
<evidence type="ECO:0000256" key="7">
    <source>
        <dbReference type="ARBA" id="ARBA00022822"/>
    </source>
</evidence>
<dbReference type="GO" id="GO:0004834">
    <property type="term" value="F:tryptophan synthase activity"/>
    <property type="evidence" value="ECO:0007669"/>
    <property type="project" value="UniProtKB-EC"/>
</dbReference>
<dbReference type="EMBL" id="SLXT01000002">
    <property type="protein sequence ID" value="TCP68659.1"/>
    <property type="molecule type" value="Genomic_DNA"/>
</dbReference>
<comment type="caution">
    <text evidence="13">The sequence shown here is derived from an EMBL/GenBank/DDBJ whole genome shotgun (WGS) entry which is preliminary data.</text>
</comment>
<keyword evidence="8" id="KW-0663">Pyridoxal phosphate</keyword>
<dbReference type="FunFam" id="3.40.50.1100:FF:000004">
    <property type="entry name" value="Tryptophan synthase beta chain"/>
    <property type="match status" value="1"/>
</dbReference>
<accession>A0A4R2RZU6</accession>
<comment type="catalytic activity">
    <reaction evidence="11">
        <text>(1S,2R)-1-C-(indol-3-yl)glycerol 3-phosphate + L-serine = D-glyceraldehyde 3-phosphate + L-tryptophan + H2O</text>
        <dbReference type="Rhea" id="RHEA:10532"/>
        <dbReference type="ChEBI" id="CHEBI:15377"/>
        <dbReference type="ChEBI" id="CHEBI:33384"/>
        <dbReference type="ChEBI" id="CHEBI:57912"/>
        <dbReference type="ChEBI" id="CHEBI:58866"/>
        <dbReference type="ChEBI" id="CHEBI:59776"/>
        <dbReference type="EC" id="4.2.1.20"/>
    </reaction>
</comment>
<evidence type="ECO:0000313" key="13">
    <source>
        <dbReference type="EMBL" id="TCP68659.1"/>
    </source>
</evidence>
<name>A0A4R2RZU6_9FIRM</name>
<dbReference type="PANTHER" id="PTHR48077:SF3">
    <property type="entry name" value="TRYPTOPHAN SYNTHASE"/>
    <property type="match status" value="1"/>
</dbReference>
<dbReference type="InterPro" id="IPR023026">
    <property type="entry name" value="Trp_synth_beta/beta-like"/>
</dbReference>
<evidence type="ECO:0000256" key="3">
    <source>
        <dbReference type="ARBA" id="ARBA00009982"/>
    </source>
</evidence>
<gene>
    <name evidence="13" type="ORF">EDD73_10255</name>
</gene>
<dbReference type="Proteomes" id="UP000294813">
    <property type="component" value="Unassembled WGS sequence"/>
</dbReference>
<dbReference type="Pfam" id="PF00291">
    <property type="entry name" value="PALP"/>
    <property type="match status" value="1"/>
</dbReference>
<comment type="subunit">
    <text evidence="4">Tetramer of two alpha and two beta chains.</text>
</comment>
<dbReference type="InterPro" id="IPR036052">
    <property type="entry name" value="TrpB-like_PALP_sf"/>
</dbReference>
<feature type="domain" description="Tryptophan synthase beta chain-like PALP" evidence="12">
    <location>
        <begin position="1"/>
        <end position="229"/>
    </location>
</feature>
<dbReference type="InterPro" id="IPR001926">
    <property type="entry name" value="TrpB-like_PALP"/>
</dbReference>
<sequence>MQLLGAKVEAVKTGTRTLKDAVDAALVDYMTNYENTFYLLGSAVGPHPYPLMVRHFQSIIGIEARRQILEREGRLPDYLLACVGGGSNAIGLFYPFLEDKSVNIIGVEPAGHGLETGRHAATITTGSPGIIHGFRCYVMQDEQGNPLPTYSVSAGLDYPGVGPEHSYLKDSGRATYVAVDDKEALSAFALLSKTEGIIPALESSHAVAHALKLAPTLPRDQIIIVNLSGRGDKDVEQVKALLG</sequence>
<evidence type="ECO:0000256" key="9">
    <source>
        <dbReference type="ARBA" id="ARBA00023141"/>
    </source>
</evidence>
<evidence type="ECO:0000256" key="4">
    <source>
        <dbReference type="ARBA" id="ARBA00011270"/>
    </source>
</evidence>
<proteinExistence type="inferred from homology"/>